<keyword evidence="2 7" id="KW-0479">Metal-binding</keyword>
<dbReference type="GO" id="GO:0071586">
    <property type="term" value="P:CAAX-box protein processing"/>
    <property type="evidence" value="ECO:0007669"/>
    <property type="project" value="InterPro"/>
</dbReference>
<evidence type="ECO:0000256" key="6">
    <source>
        <dbReference type="PIRSR" id="PIRSR627057-1"/>
    </source>
</evidence>
<keyword evidence="9" id="KW-0812">Transmembrane</keyword>
<dbReference type="EMBL" id="LGGP01000413">
    <property type="protein sequence ID" value="KUK78117.1"/>
    <property type="molecule type" value="Genomic_DNA"/>
</dbReference>
<keyword evidence="9" id="KW-1133">Transmembrane helix</keyword>
<dbReference type="CDD" id="cd07343">
    <property type="entry name" value="M48A_Zmpste24p_like"/>
    <property type="match status" value="1"/>
</dbReference>
<evidence type="ECO:0000256" key="8">
    <source>
        <dbReference type="RuleBase" id="RU003983"/>
    </source>
</evidence>
<feature type="active site" description="Proton donor" evidence="6">
    <location>
        <position position="355"/>
    </location>
</feature>
<dbReference type="PATRIC" id="fig|1184387.3.peg.306"/>
<feature type="active site" evidence="6">
    <location>
        <position position="276"/>
    </location>
</feature>
<feature type="domain" description="Peptidase M48" evidence="10">
    <location>
        <begin position="205"/>
        <end position="409"/>
    </location>
</feature>
<feature type="transmembrane region" description="Helical" evidence="9">
    <location>
        <begin position="148"/>
        <end position="167"/>
    </location>
</feature>
<dbReference type="Pfam" id="PF16491">
    <property type="entry name" value="Peptidase_M48_N"/>
    <property type="match status" value="1"/>
</dbReference>
<keyword evidence="5 8" id="KW-0482">Metalloprotease</keyword>
<name>A0A117M0T1_9BACT</name>
<dbReference type="Pfam" id="PF01435">
    <property type="entry name" value="Peptidase_M48"/>
    <property type="match status" value="1"/>
</dbReference>
<feature type="transmembrane region" description="Helical" evidence="9">
    <location>
        <begin position="103"/>
        <end position="127"/>
    </location>
</feature>
<evidence type="ECO:0000256" key="9">
    <source>
        <dbReference type="SAM" id="Phobius"/>
    </source>
</evidence>
<organism evidence="12 13">
    <name type="scientific">Mesotoga prima</name>
    <dbReference type="NCBI Taxonomy" id="1184387"/>
    <lineage>
        <taxon>Bacteria</taxon>
        <taxon>Thermotogati</taxon>
        <taxon>Thermotogota</taxon>
        <taxon>Thermotogae</taxon>
        <taxon>Kosmotogales</taxon>
        <taxon>Kosmotogaceae</taxon>
        <taxon>Mesotoga</taxon>
    </lineage>
</organism>
<keyword evidence="9" id="KW-0472">Membrane</keyword>
<evidence type="ECO:0000256" key="5">
    <source>
        <dbReference type="ARBA" id="ARBA00023049"/>
    </source>
</evidence>
<evidence type="ECO:0000313" key="12">
    <source>
        <dbReference type="EMBL" id="KUK78117.1"/>
    </source>
</evidence>
<evidence type="ECO:0000259" key="10">
    <source>
        <dbReference type="Pfam" id="PF01435"/>
    </source>
</evidence>
<feature type="binding site" evidence="7">
    <location>
        <position position="351"/>
    </location>
    <ligand>
        <name>Zn(2+)</name>
        <dbReference type="ChEBI" id="CHEBI:29105"/>
        <note>catalytic</note>
    </ligand>
</feature>
<reference evidence="13" key="1">
    <citation type="journal article" date="2015" name="MBio">
        <title>Genome-Resolved Metagenomic Analysis Reveals Roles for Candidate Phyla and Other Microbial Community Members in Biogeochemical Transformations in Oil Reservoirs.</title>
        <authorList>
            <person name="Hu P."/>
            <person name="Tom L."/>
            <person name="Singh A."/>
            <person name="Thomas B.C."/>
            <person name="Baker B.J."/>
            <person name="Piceno Y.M."/>
            <person name="Andersen G.L."/>
            <person name="Banfield J.F."/>
        </authorList>
    </citation>
    <scope>NUCLEOTIDE SEQUENCE [LARGE SCALE GENOMIC DNA]</scope>
</reference>
<feature type="transmembrane region" description="Helical" evidence="9">
    <location>
        <begin position="173"/>
        <end position="201"/>
    </location>
</feature>
<feature type="transmembrane region" description="Helical" evidence="9">
    <location>
        <begin position="290"/>
        <end position="307"/>
    </location>
</feature>
<dbReference type="InterPro" id="IPR032456">
    <property type="entry name" value="Peptidase_M48_N"/>
</dbReference>
<keyword evidence="4 7" id="KW-0862">Zinc</keyword>
<proteinExistence type="inferred from homology"/>
<comment type="caution">
    <text evidence="12">The sequence shown here is derived from an EMBL/GenBank/DDBJ whole genome shotgun (WGS) entry which is preliminary data.</text>
</comment>
<dbReference type="GO" id="GO:0046872">
    <property type="term" value="F:metal ion binding"/>
    <property type="evidence" value="ECO:0007669"/>
    <property type="project" value="UniProtKB-KW"/>
</dbReference>
<feature type="binding site" evidence="7">
    <location>
        <position position="275"/>
    </location>
    <ligand>
        <name>Zn(2+)</name>
        <dbReference type="ChEBI" id="CHEBI:29105"/>
        <note>catalytic</note>
    </ligand>
</feature>
<evidence type="ECO:0000259" key="11">
    <source>
        <dbReference type="Pfam" id="PF16491"/>
    </source>
</evidence>
<evidence type="ECO:0000256" key="7">
    <source>
        <dbReference type="PIRSR" id="PIRSR627057-2"/>
    </source>
</evidence>
<feature type="domain" description="CAAX prenyl protease 1 N-terminal" evidence="11">
    <location>
        <begin position="27"/>
        <end position="202"/>
    </location>
</feature>
<dbReference type="PANTHER" id="PTHR10120">
    <property type="entry name" value="CAAX PRENYL PROTEASE 1"/>
    <property type="match status" value="1"/>
</dbReference>
<dbReference type="InterPro" id="IPR001915">
    <property type="entry name" value="Peptidase_M48"/>
</dbReference>
<evidence type="ECO:0000256" key="2">
    <source>
        <dbReference type="ARBA" id="ARBA00022723"/>
    </source>
</evidence>
<feature type="transmembrane region" description="Helical" evidence="9">
    <location>
        <begin position="322"/>
        <end position="342"/>
    </location>
</feature>
<feature type="binding site" evidence="7">
    <location>
        <position position="279"/>
    </location>
    <ligand>
        <name>Zn(2+)</name>
        <dbReference type="ChEBI" id="CHEBI:29105"/>
        <note>catalytic</note>
    </ligand>
</feature>
<feature type="transmembrane region" description="Helical" evidence="9">
    <location>
        <begin position="62"/>
        <end position="83"/>
    </location>
</feature>
<evidence type="ECO:0000256" key="4">
    <source>
        <dbReference type="ARBA" id="ARBA00022833"/>
    </source>
</evidence>
<keyword evidence="1 8" id="KW-0645">Protease</keyword>
<sequence length="417" mass="46486">MASFEIVFLLVVYGISLFELTLLSLNYRNARLSRVSLPDNLRDVFNDDLIGKSVDYTRAKGSLAITSSIVSLAALSIGIFWFFRAVESLAVRAAEGFVIQGLLFFIVIGATAFIITLPFSIYSTFILERRFGFNRTTPGTFVADKLKGISLVAVIGIPIVTLVLLAVDSFAYWWLYLLIGVIVFELLAQLIFPTVILPIFYKLKPLDDEDLKGRLRAIAEKAGFEVKSILVMDASRKTGHTNAFFTGIGRAKRIVLFDSLLEKHTSEEIQAIFAHEAGHFKRKHILKGMLVSNAAAAFAVILLWLIVESPLASGIFGIEKKFTTLLYAGVFLSSVFTMLDWIDSLISRRWEFEADRYAAEMLGTSLPMISALKNLSASNLSNLSPHPLYAALNYSHPPPWERIEKLNSIVSNINERE</sequence>
<comment type="similarity">
    <text evidence="8">Belongs to the peptidase M48 family.</text>
</comment>
<gene>
    <name evidence="12" type="ORF">XD94_1838</name>
</gene>
<comment type="cofactor">
    <cofactor evidence="7 8">
        <name>Zn(2+)</name>
        <dbReference type="ChEBI" id="CHEBI:29105"/>
    </cofactor>
    <text evidence="7 8">Binds 1 zinc ion per subunit.</text>
</comment>
<dbReference type="InterPro" id="IPR027057">
    <property type="entry name" value="CAXX_Prtase_1"/>
</dbReference>
<dbReference type="GO" id="GO:0004222">
    <property type="term" value="F:metalloendopeptidase activity"/>
    <property type="evidence" value="ECO:0007669"/>
    <property type="project" value="InterPro"/>
</dbReference>
<keyword evidence="3 8" id="KW-0378">Hydrolase</keyword>
<dbReference type="AlphaFoldDB" id="A0A117M0T1"/>
<protein>
    <submittedName>
        <fullName evidence="12">Zn-dependent protease with chaperone function</fullName>
    </submittedName>
</protein>
<feature type="transmembrane region" description="Helical" evidence="9">
    <location>
        <begin position="6"/>
        <end position="27"/>
    </location>
</feature>
<dbReference type="Proteomes" id="UP000054092">
    <property type="component" value="Unassembled WGS sequence"/>
</dbReference>
<dbReference type="Gene3D" id="3.30.2010.10">
    <property type="entry name" value="Metalloproteases ('zincins'), catalytic domain"/>
    <property type="match status" value="1"/>
</dbReference>
<evidence type="ECO:0000313" key="13">
    <source>
        <dbReference type="Proteomes" id="UP000054092"/>
    </source>
</evidence>
<evidence type="ECO:0000256" key="1">
    <source>
        <dbReference type="ARBA" id="ARBA00022670"/>
    </source>
</evidence>
<accession>A0A117M0T1</accession>
<evidence type="ECO:0000256" key="3">
    <source>
        <dbReference type="ARBA" id="ARBA00022801"/>
    </source>
</evidence>